<dbReference type="PANTHER" id="PTHR43065">
    <property type="entry name" value="SENSOR HISTIDINE KINASE"/>
    <property type="match status" value="1"/>
</dbReference>
<dbReference type="InterPro" id="IPR003594">
    <property type="entry name" value="HATPase_dom"/>
</dbReference>
<evidence type="ECO:0000256" key="14">
    <source>
        <dbReference type="SAM" id="Phobius"/>
    </source>
</evidence>
<evidence type="ECO:0000256" key="12">
    <source>
        <dbReference type="ARBA" id="ARBA00023012"/>
    </source>
</evidence>
<dbReference type="PRINTS" id="PR00344">
    <property type="entry name" value="BCTRLSENSOR"/>
</dbReference>
<evidence type="ECO:0000313" key="17">
    <source>
        <dbReference type="Proteomes" id="UP000276770"/>
    </source>
</evidence>
<feature type="transmembrane region" description="Helical" evidence="14">
    <location>
        <begin position="97"/>
        <end position="122"/>
    </location>
</feature>
<dbReference type="Gene3D" id="3.30.565.10">
    <property type="entry name" value="Histidine kinase-like ATPase, C-terminal domain"/>
    <property type="match status" value="1"/>
</dbReference>
<organism evidence="16 17">
    <name type="scientific">Falsibacillus albus</name>
    <dbReference type="NCBI Taxonomy" id="2478915"/>
    <lineage>
        <taxon>Bacteria</taxon>
        <taxon>Bacillati</taxon>
        <taxon>Bacillota</taxon>
        <taxon>Bacilli</taxon>
        <taxon>Bacillales</taxon>
        <taxon>Bacillaceae</taxon>
        <taxon>Falsibacillus</taxon>
    </lineage>
</organism>
<evidence type="ECO:0000256" key="11">
    <source>
        <dbReference type="ARBA" id="ARBA00022989"/>
    </source>
</evidence>
<keyword evidence="6" id="KW-0808">Transferase</keyword>
<evidence type="ECO:0000256" key="7">
    <source>
        <dbReference type="ARBA" id="ARBA00022692"/>
    </source>
</evidence>
<feature type="domain" description="Histidine kinase" evidence="15">
    <location>
        <begin position="211"/>
        <end position="416"/>
    </location>
</feature>
<sequence length="416" mass="46980">MPNLITHLLPNLFYILAALFIFQLLTDRNHFQTDEKKLRWRYFVFSLSSIFLCMVLPAQLSDDFMYDLRNIPLIIGALYGGPSIGVLLLIWTVLFRAFFGGIGVLTTLGTGIVVIGICSFLSQRFNNMSIRYKLITGCAIIFFNSLILWITISLMLNRTEYDHAAISITLMEVLGMGLVIYIIEAIRSAKFLRSKILRSEKLEVVSHLAASISHEIRNPMTTTKGFLQLLKDGEKDEKNLEYIKLALDELNRAEEIVRDYLTFAKPANEKLEILDIKEQVEKVIAIIRPLANMNSVRFDLCLRSVHIKGEQSLFQQCMLNLLKNAIEAMPNGGKLEIHIDAAPDGAIIKISDSGCGMTDEQVRRLGEPYFTTKDQKGTGLGMMVVFRVVEAMKGRIKVTSELGKGTHFIIRLPRVV</sequence>
<keyword evidence="17" id="KW-1185">Reference proteome</keyword>
<evidence type="ECO:0000256" key="4">
    <source>
        <dbReference type="ARBA" id="ARBA00022475"/>
    </source>
</evidence>
<comment type="subcellular location">
    <subcellularLocation>
        <location evidence="2">Cell membrane</location>
        <topology evidence="2">Multi-pass membrane protein</topology>
    </subcellularLocation>
</comment>
<reference evidence="16 17" key="1">
    <citation type="submission" date="2018-10" db="EMBL/GenBank/DDBJ databases">
        <title>Falsibacillus sp. genome draft.</title>
        <authorList>
            <person name="Shi S."/>
        </authorList>
    </citation>
    <scope>NUCLEOTIDE SEQUENCE [LARGE SCALE GENOMIC DNA]</scope>
    <source>
        <strain evidence="16 17">GY 10110</strain>
    </source>
</reference>
<dbReference type="AlphaFoldDB" id="A0A3L7JSZ6"/>
<dbReference type="GO" id="GO:0005524">
    <property type="term" value="F:ATP binding"/>
    <property type="evidence" value="ECO:0007669"/>
    <property type="project" value="UniProtKB-KW"/>
</dbReference>
<feature type="transmembrane region" description="Helical" evidence="14">
    <location>
        <begin position="7"/>
        <end position="25"/>
    </location>
</feature>
<keyword evidence="13 14" id="KW-0472">Membrane</keyword>
<dbReference type="InterPro" id="IPR036890">
    <property type="entry name" value="HATPase_C_sf"/>
</dbReference>
<evidence type="ECO:0000256" key="8">
    <source>
        <dbReference type="ARBA" id="ARBA00022741"/>
    </source>
</evidence>
<dbReference type="EMBL" id="RCVZ01000012">
    <property type="protein sequence ID" value="RLQ93836.1"/>
    <property type="molecule type" value="Genomic_DNA"/>
</dbReference>
<keyword evidence="4" id="KW-1003">Cell membrane</keyword>
<feature type="transmembrane region" description="Helical" evidence="14">
    <location>
        <begin position="164"/>
        <end position="183"/>
    </location>
</feature>
<keyword evidence="7 14" id="KW-0812">Transmembrane</keyword>
<dbReference type="SUPFAM" id="SSF55874">
    <property type="entry name" value="ATPase domain of HSP90 chaperone/DNA topoisomerase II/histidine kinase"/>
    <property type="match status" value="1"/>
</dbReference>
<dbReference type="RefSeq" id="WP_121681718.1">
    <property type="nucleotide sequence ID" value="NZ_RCVZ01000012.1"/>
</dbReference>
<dbReference type="PROSITE" id="PS50109">
    <property type="entry name" value="HIS_KIN"/>
    <property type="match status" value="1"/>
</dbReference>
<evidence type="ECO:0000256" key="1">
    <source>
        <dbReference type="ARBA" id="ARBA00000085"/>
    </source>
</evidence>
<dbReference type="PANTHER" id="PTHR43065:SF46">
    <property type="entry name" value="C4-DICARBOXYLATE TRANSPORT SENSOR PROTEIN DCTB"/>
    <property type="match status" value="1"/>
</dbReference>
<keyword evidence="9 16" id="KW-0418">Kinase</keyword>
<evidence type="ECO:0000256" key="9">
    <source>
        <dbReference type="ARBA" id="ARBA00022777"/>
    </source>
</evidence>
<keyword evidence="12" id="KW-0902">Two-component regulatory system</keyword>
<keyword evidence="11 14" id="KW-1133">Transmembrane helix</keyword>
<evidence type="ECO:0000256" key="10">
    <source>
        <dbReference type="ARBA" id="ARBA00022840"/>
    </source>
</evidence>
<name>A0A3L7JSZ6_9BACI</name>
<dbReference type="Proteomes" id="UP000276770">
    <property type="component" value="Unassembled WGS sequence"/>
</dbReference>
<dbReference type="OrthoDB" id="9815750at2"/>
<comment type="catalytic activity">
    <reaction evidence="1">
        <text>ATP + protein L-histidine = ADP + protein N-phospho-L-histidine.</text>
        <dbReference type="EC" id="2.7.13.3"/>
    </reaction>
</comment>
<dbReference type="Pfam" id="PF02518">
    <property type="entry name" value="HATPase_c"/>
    <property type="match status" value="1"/>
</dbReference>
<gene>
    <name evidence="16" type="ORF">D9X91_16330</name>
</gene>
<evidence type="ECO:0000256" key="2">
    <source>
        <dbReference type="ARBA" id="ARBA00004651"/>
    </source>
</evidence>
<proteinExistence type="predicted"/>
<dbReference type="InterPro" id="IPR004358">
    <property type="entry name" value="Sig_transdc_His_kin-like_C"/>
</dbReference>
<dbReference type="GO" id="GO:0000155">
    <property type="term" value="F:phosphorelay sensor kinase activity"/>
    <property type="evidence" value="ECO:0007669"/>
    <property type="project" value="InterPro"/>
</dbReference>
<evidence type="ECO:0000313" key="16">
    <source>
        <dbReference type="EMBL" id="RLQ93836.1"/>
    </source>
</evidence>
<dbReference type="InterPro" id="IPR011620">
    <property type="entry name" value="Sig_transdc_His_kinase_LytS_TM"/>
</dbReference>
<dbReference type="InterPro" id="IPR005467">
    <property type="entry name" value="His_kinase_dom"/>
</dbReference>
<dbReference type="EC" id="2.7.13.3" evidence="3"/>
<dbReference type="Gene3D" id="1.10.287.130">
    <property type="match status" value="1"/>
</dbReference>
<protein>
    <recommendedName>
        <fullName evidence="3">histidine kinase</fullName>
        <ecNumber evidence="3">2.7.13.3</ecNumber>
    </recommendedName>
</protein>
<keyword evidence="10" id="KW-0067">ATP-binding</keyword>
<dbReference type="GO" id="GO:0071555">
    <property type="term" value="P:cell wall organization"/>
    <property type="evidence" value="ECO:0007669"/>
    <property type="project" value="InterPro"/>
</dbReference>
<evidence type="ECO:0000256" key="5">
    <source>
        <dbReference type="ARBA" id="ARBA00022553"/>
    </source>
</evidence>
<dbReference type="SMART" id="SM00387">
    <property type="entry name" value="HATPase_c"/>
    <property type="match status" value="1"/>
</dbReference>
<evidence type="ECO:0000256" key="6">
    <source>
        <dbReference type="ARBA" id="ARBA00022679"/>
    </source>
</evidence>
<feature type="transmembrane region" description="Helical" evidence="14">
    <location>
        <begin position="40"/>
        <end position="58"/>
    </location>
</feature>
<dbReference type="SUPFAM" id="SSF47384">
    <property type="entry name" value="Homodimeric domain of signal transducing histidine kinase"/>
    <property type="match status" value="1"/>
</dbReference>
<feature type="transmembrane region" description="Helical" evidence="14">
    <location>
        <begin position="70"/>
        <end position="91"/>
    </location>
</feature>
<dbReference type="Pfam" id="PF07694">
    <property type="entry name" value="5TM-5TMR_LYT"/>
    <property type="match status" value="1"/>
</dbReference>
<evidence type="ECO:0000256" key="3">
    <source>
        <dbReference type="ARBA" id="ARBA00012438"/>
    </source>
</evidence>
<dbReference type="Pfam" id="PF00512">
    <property type="entry name" value="HisKA"/>
    <property type="match status" value="1"/>
</dbReference>
<keyword evidence="5" id="KW-0597">Phosphoprotein</keyword>
<feature type="transmembrane region" description="Helical" evidence="14">
    <location>
        <begin position="134"/>
        <end position="152"/>
    </location>
</feature>
<dbReference type="InterPro" id="IPR036097">
    <property type="entry name" value="HisK_dim/P_sf"/>
</dbReference>
<evidence type="ECO:0000256" key="13">
    <source>
        <dbReference type="ARBA" id="ARBA00023136"/>
    </source>
</evidence>
<dbReference type="InterPro" id="IPR003661">
    <property type="entry name" value="HisK_dim/P_dom"/>
</dbReference>
<dbReference type="SMART" id="SM00388">
    <property type="entry name" value="HisKA"/>
    <property type="match status" value="1"/>
</dbReference>
<accession>A0A3L7JSZ6</accession>
<dbReference type="CDD" id="cd00082">
    <property type="entry name" value="HisKA"/>
    <property type="match status" value="1"/>
</dbReference>
<dbReference type="GO" id="GO:0005886">
    <property type="term" value="C:plasma membrane"/>
    <property type="evidence" value="ECO:0007669"/>
    <property type="project" value="UniProtKB-SubCell"/>
</dbReference>
<evidence type="ECO:0000259" key="15">
    <source>
        <dbReference type="PROSITE" id="PS50109"/>
    </source>
</evidence>
<comment type="caution">
    <text evidence="16">The sequence shown here is derived from an EMBL/GenBank/DDBJ whole genome shotgun (WGS) entry which is preliminary data.</text>
</comment>
<keyword evidence="8" id="KW-0547">Nucleotide-binding</keyword>